<feature type="transmembrane region" description="Helical" evidence="5">
    <location>
        <begin position="106"/>
        <end position="126"/>
    </location>
</feature>
<proteinExistence type="predicted"/>
<dbReference type="EMBL" id="AP025314">
    <property type="protein sequence ID" value="BDD10984.1"/>
    <property type="molecule type" value="Genomic_DNA"/>
</dbReference>
<evidence type="ECO:0000313" key="8">
    <source>
        <dbReference type="EMBL" id="BDD10984.1"/>
    </source>
</evidence>
<keyword evidence="9" id="KW-1185">Reference proteome</keyword>
<dbReference type="KEGG" id="fax:FUAX_34160"/>
<name>A0AAU9D8T8_9BACT</name>
<evidence type="ECO:0000259" key="6">
    <source>
        <dbReference type="Pfam" id="PF01694"/>
    </source>
</evidence>
<accession>A0AAU9D8T8</accession>
<gene>
    <name evidence="8" type="ORF">FUAX_34160</name>
</gene>
<dbReference type="PANTHER" id="PTHR43731">
    <property type="entry name" value="RHOMBOID PROTEASE"/>
    <property type="match status" value="1"/>
</dbReference>
<evidence type="ECO:0000256" key="4">
    <source>
        <dbReference type="ARBA" id="ARBA00023136"/>
    </source>
</evidence>
<feature type="domain" description="Peptidase S54 rhomboid" evidence="6">
    <location>
        <begin position="40"/>
        <end position="183"/>
    </location>
</feature>
<dbReference type="Proteomes" id="UP001348817">
    <property type="component" value="Chromosome"/>
</dbReference>
<evidence type="ECO:0000256" key="2">
    <source>
        <dbReference type="ARBA" id="ARBA00022692"/>
    </source>
</evidence>
<feature type="transmembrane region" description="Helical" evidence="5">
    <location>
        <begin position="138"/>
        <end position="157"/>
    </location>
</feature>
<comment type="subcellular location">
    <subcellularLocation>
        <location evidence="1">Membrane</location>
        <topology evidence="1">Multi-pass membrane protein</topology>
    </subcellularLocation>
</comment>
<evidence type="ECO:0000256" key="1">
    <source>
        <dbReference type="ARBA" id="ARBA00004141"/>
    </source>
</evidence>
<dbReference type="InterPro" id="IPR022764">
    <property type="entry name" value="Peptidase_S54_rhomboid_dom"/>
</dbReference>
<sequence>MGLVTFVVLLVCVYITYRGRKDKEFLSRYSLDNHAVLVSKEYRRLLTSGFVHADWRHLGANMLTLYLFSYRFEETIGLGLFAGIFFGSLLAGNLFALFINRHRSHYQAVGASGAVSGVMFAAIAFFPSLTLRFVVLPIFFPGWIYGLAYILYSIAGIRRGSGNIGHEAHLAGGIFGMATILAFYPNLLFENPLPIAAILVPSLVFLVYTVARPDSLLIGKFISKPKKYESQDDRYNSEKVEREQELNKLLDKINDKGIERLSEKEKEQLEELSETL</sequence>
<keyword evidence="4 5" id="KW-0472">Membrane</keyword>
<evidence type="ECO:0008006" key="10">
    <source>
        <dbReference type="Google" id="ProtNLM"/>
    </source>
</evidence>
<dbReference type="GO" id="GO:0004252">
    <property type="term" value="F:serine-type endopeptidase activity"/>
    <property type="evidence" value="ECO:0007669"/>
    <property type="project" value="InterPro"/>
</dbReference>
<dbReference type="SUPFAM" id="SSF144091">
    <property type="entry name" value="Rhomboid-like"/>
    <property type="match status" value="1"/>
</dbReference>
<feature type="transmembrane region" description="Helical" evidence="5">
    <location>
        <begin position="169"/>
        <end position="187"/>
    </location>
</feature>
<evidence type="ECO:0000313" key="9">
    <source>
        <dbReference type="Proteomes" id="UP001348817"/>
    </source>
</evidence>
<evidence type="ECO:0000259" key="7">
    <source>
        <dbReference type="Pfam" id="PF20216"/>
    </source>
</evidence>
<reference evidence="8 9" key="1">
    <citation type="submission" date="2021-12" db="EMBL/GenBank/DDBJ databases">
        <title>Genome sequencing of bacteria with rrn-lacking chromosome and rrn-plasmid.</title>
        <authorList>
            <person name="Anda M."/>
            <person name="Iwasaki W."/>
        </authorList>
    </citation>
    <scope>NUCLEOTIDE SEQUENCE [LARGE SCALE GENOMIC DNA]</scope>
    <source>
        <strain evidence="8 9">DSM 100852</strain>
    </source>
</reference>
<evidence type="ECO:0000256" key="3">
    <source>
        <dbReference type="ARBA" id="ARBA00022989"/>
    </source>
</evidence>
<dbReference type="GO" id="GO:0016020">
    <property type="term" value="C:membrane"/>
    <property type="evidence" value="ECO:0007669"/>
    <property type="project" value="UniProtKB-SubCell"/>
</dbReference>
<dbReference type="InterPro" id="IPR035952">
    <property type="entry name" value="Rhomboid-like_sf"/>
</dbReference>
<dbReference type="RefSeq" id="WP_338392508.1">
    <property type="nucleotide sequence ID" value="NZ_AP025314.1"/>
</dbReference>
<feature type="transmembrane region" description="Helical" evidence="5">
    <location>
        <begin position="193"/>
        <end position="211"/>
    </location>
</feature>
<dbReference type="InterPro" id="IPR046483">
    <property type="entry name" value="DUF6576"/>
</dbReference>
<dbReference type="Pfam" id="PF20216">
    <property type="entry name" value="DUF6576"/>
    <property type="match status" value="1"/>
</dbReference>
<evidence type="ECO:0000256" key="5">
    <source>
        <dbReference type="SAM" id="Phobius"/>
    </source>
</evidence>
<feature type="domain" description="DUF6576" evidence="7">
    <location>
        <begin position="232"/>
        <end position="274"/>
    </location>
</feature>
<dbReference type="PANTHER" id="PTHR43731:SF34">
    <property type="entry name" value="PEPTIDASE S54 RHOMBOID DOMAIN-CONTAINING PROTEIN"/>
    <property type="match status" value="1"/>
</dbReference>
<dbReference type="InterPro" id="IPR050925">
    <property type="entry name" value="Rhomboid_protease_S54"/>
</dbReference>
<keyword evidence="2 5" id="KW-0812">Transmembrane</keyword>
<dbReference type="Gene3D" id="1.20.1540.10">
    <property type="entry name" value="Rhomboid-like"/>
    <property type="match status" value="1"/>
</dbReference>
<keyword evidence="3 5" id="KW-1133">Transmembrane helix</keyword>
<protein>
    <recommendedName>
        <fullName evidence="10">Rhomboid family intramembrane serine protease</fullName>
    </recommendedName>
</protein>
<dbReference type="Pfam" id="PF01694">
    <property type="entry name" value="Rhomboid"/>
    <property type="match status" value="1"/>
</dbReference>
<feature type="transmembrane region" description="Helical" evidence="5">
    <location>
        <begin position="76"/>
        <end position="99"/>
    </location>
</feature>
<dbReference type="AlphaFoldDB" id="A0AAU9D8T8"/>
<organism evidence="8 9">
    <name type="scientific">Fulvitalea axinellae</name>
    <dbReference type="NCBI Taxonomy" id="1182444"/>
    <lineage>
        <taxon>Bacteria</taxon>
        <taxon>Pseudomonadati</taxon>
        <taxon>Bacteroidota</taxon>
        <taxon>Cytophagia</taxon>
        <taxon>Cytophagales</taxon>
        <taxon>Persicobacteraceae</taxon>
        <taxon>Fulvitalea</taxon>
    </lineage>
</organism>